<organism evidence="2 3">
    <name type="scientific">Elysia marginata</name>
    <dbReference type="NCBI Taxonomy" id="1093978"/>
    <lineage>
        <taxon>Eukaryota</taxon>
        <taxon>Metazoa</taxon>
        <taxon>Spiralia</taxon>
        <taxon>Lophotrochozoa</taxon>
        <taxon>Mollusca</taxon>
        <taxon>Gastropoda</taxon>
        <taxon>Heterobranchia</taxon>
        <taxon>Euthyneura</taxon>
        <taxon>Panpulmonata</taxon>
        <taxon>Sacoglossa</taxon>
        <taxon>Placobranchoidea</taxon>
        <taxon>Plakobranchidae</taxon>
        <taxon>Elysia</taxon>
    </lineage>
</organism>
<feature type="compositionally biased region" description="Basic and acidic residues" evidence="1">
    <location>
        <begin position="1268"/>
        <end position="1286"/>
    </location>
</feature>
<accession>A0AAV4IB86</accession>
<feature type="compositionally biased region" description="Basic and acidic residues" evidence="1">
    <location>
        <begin position="430"/>
        <end position="439"/>
    </location>
</feature>
<sequence>MDNSNRETPVKNRHQKKKTKSPKRVVKSHRGRARSKAMKMLLGLFQSKSSKANKSNTQHKCNASLNTAPSVPNRKPLNTRWETDQDPTESGTDTATSTGWETNLGNSPCASRPALCLTPPTKRGRPCYDQDEDRRSRSRSSSCYSEGFSPLDDLLVDPSVAAGENIANNDVQNDIVFEGSYFEDDYWLDYEICNDQDVSLENLPLFSTPHKSDPRHLSNQRVHMGVSSLGSSRRKSLGSSGVFDRNTASRQVIKRKFSSLPSDLDKISQEQLPNSPSRQLQVPETGMGVHDPHAKVTTLSDEEINKLSPLHPSLGRNFVFEDLADSTFDTCDTTVNVEKQQDQKCENISHENYTGSEESRKADIAAAAQLTGFEDERPRYKSKKPKHLTIDPTRTTPIQLQNTVSLKDKASESIIASPEVYKRRGGFAFSEHKKDKSPRAESNSQACSSSNTQTLDKIDSASNSVQFSVVRQRIESGYDSCGKTPLSRNISQPNTAESNLSFFTPPSTNSQYPSPVKGSNQQAVFFTKVTSTGQRDSTNEKPETHRPKKDSKDSESSSKGDKSLGNSCHGCPVYKDTETTRGDSFNNFNVQKESEMKVKETKSPVKRSLKFSDDLKLTDSLAKDFEEEENVFNEINKQYTNELLEVEDELESFHSDVNDSAHFDANVLSQRLADISSEMPTPISTSSPMQKTKTSKISGASLEQNPLPCAKLNSAAGYVRSKRPASSDCTGDENSDVKAYEPRRKRRRILRQETEVSSESEDFEFTDDDLRIDENNKEHVTRKDFSITFLVNSLESRKIRSRPPNTSSDDESENENYKFIRNVGNRDYILLKEVAAAILRRVPEESSKKENLDIVRVMDFLHLHYQNHIVPKSVLYKDAMGKTVAQSSKKYFGRSLTELKESYRIIIDRLYPKCLKMEVCIQILLIALLASRTDVIDACCDFAFRNIGRLSNRKRKNLFFACPPEIVLMILGNKRQMVVNRHGFPISYVDAERSVLYAAYAYCCKHRTGDRDADKRLRNLLISAGDQQIWKRAGQLLKKAGKEHLKEDFYEVDKHLMNKKSYRDRYIIDYFVSDKHAEVDQENLPHRVPDIVLSTFKAEAQNNQGDATGKTSDSSQHSTSSSDDAETPENSDTEPQGMRLLRNYQNVVNTCSARHCLHHISFSYQRRDGVPYITGLQLCYLVDSSRQNLSIGHFKTKKRNPKPGLREGRPRIPADKSFSETNNLGDTATDRCPLSQSAITNKTDSSQSETLQRPLVLSSKENVASRETGGHGPDDSNQHKDEPQTHKSRLELKFGEHVVGVALQCTSVLHNIMMITNYGRRVQAHGMDLDKFHWTRVCLPPLLRDTEAGRRSDLPCCLQTIGADAITSGSPAKDISLCNVRVVWAYVVKSRTC</sequence>
<feature type="compositionally biased region" description="Polar residues" evidence="1">
    <location>
        <begin position="269"/>
        <end position="282"/>
    </location>
</feature>
<feature type="compositionally biased region" description="Basic and acidic residues" evidence="1">
    <location>
        <begin position="126"/>
        <end position="135"/>
    </location>
</feature>
<gene>
    <name evidence="2" type="ORF">ElyMa_002951400</name>
</gene>
<evidence type="ECO:0000313" key="3">
    <source>
        <dbReference type="Proteomes" id="UP000762676"/>
    </source>
</evidence>
<feature type="region of interest" description="Disordered" evidence="1">
    <location>
        <begin position="478"/>
        <end position="587"/>
    </location>
</feature>
<reference evidence="2 3" key="1">
    <citation type="journal article" date="2021" name="Elife">
        <title>Chloroplast acquisition without the gene transfer in kleptoplastic sea slugs, Plakobranchus ocellatus.</title>
        <authorList>
            <person name="Maeda T."/>
            <person name="Takahashi S."/>
            <person name="Yoshida T."/>
            <person name="Shimamura S."/>
            <person name="Takaki Y."/>
            <person name="Nagai Y."/>
            <person name="Toyoda A."/>
            <person name="Suzuki Y."/>
            <person name="Arimoto A."/>
            <person name="Ishii H."/>
            <person name="Satoh N."/>
            <person name="Nishiyama T."/>
            <person name="Hasebe M."/>
            <person name="Maruyama T."/>
            <person name="Minagawa J."/>
            <person name="Obokata J."/>
            <person name="Shigenobu S."/>
        </authorList>
    </citation>
    <scope>NUCLEOTIDE SEQUENCE [LARGE SCALE GENOMIC DNA]</scope>
</reference>
<feature type="compositionally biased region" description="Polar residues" evidence="1">
    <location>
        <begin position="1234"/>
        <end position="1251"/>
    </location>
</feature>
<feature type="compositionally biased region" description="Polar residues" evidence="1">
    <location>
        <begin position="88"/>
        <end position="109"/>
    </location>
</feature>
<comment type="caution">
    <text evidence="2">The sequence shown here is derived from an EMBL/GenBank/DDBJ whole genome shotgun (WGS) entry which is preliminary data.</text>
</comment>
<feature type="compositionally biased region" description="Basic and acidic residues" evidence="1">
    <location>
        <begin position="537"/>
        <end position="562"/>
    </location>
</feature>
<feature type="compositionally biased region" description="Polar residues" evidence="1">
    <location>
        <begin position="440"/>
        <end position="457"/>
    </location>
</feature>
<feature type="region of interest" description="Disordered" evidence="1">
    <location>
        <begin position="1102"/>
        <end position="1137"/>
    </location>
</feature>
<dbReference type="EMBL" id="BMAT01006086">
    <property type="protein sequence ID" value="GFS05931.1"/>
    <property type="molecule type" value="Genomic_DNA"/>
</dbReference>
<feature type="compositionally biased region" description="Polar residues" evidence="1">
    <location>
        <begin position="1102"/>
        <end position="1111"/>
    </location>
</feature>
<feature type="compositionally biased region" description="Polar residues" evidence="1">
    <location>
        <begin position="46"/>
        <end position="70"/>
    </location>
</feature>
<feature type="compositionally biased region" description="Basic residues" evidence="1">
    <location>
        <begin position="11"/>
        <end position="37"/>
    </location>
</feature>
<protein>
    <submittedName>
        <fullName evidence="2">Uncharacterized protein</fullName>
    </submittedName>
</protein>
<feature type="region of interest" description="Disordered" evidence="1">
    <location>
        <begin position="1"/>
        <end position="146"/>
    </location>
</feature>
<keyword evidence="3" id="KW-1185">Reference proteome</keyword>
<feature type="compositionally biased region" description="Acidic residues" evidence="1">
    <location>
        <begin position="1123"/>
        <end position="1132"/>
    </location>
</feature>
<name>A0AAV4IB86_9GAST</name>
<feature type="region of interest" description="Disordered" evidence="1">
    <location>
        <begin position="430"/>
        <end position="457"/>
    </location>
</feature>
<feature type="compositionally biased region" description="Low complexity" evidence="1">
    <location>
        <begin position="1112"/>
        <end position="1122"/>
    </location>
</feature>
<feature type="compositionally biased region" description="Basic and acidic residues" evidence="1">
    <location>
        <begin position="1"/>
        <end position="10"/>
    </location>
</feature>
<feature type="compositionally biased region" description="Basic and acidic residues" evidence="1">
    <location>
        <begin position="1204"/>
        <end position="1218"/>
    </location>
</feature>
<evidence type="ECO:0000256" key="1">
    <source>
        <dbReference type="SAM" id="MobiDB-lite"/>
    </source>
</evidence>
<feature type="compositionally biased region" description="Polar residues" evidence="1">
    <location>
        <begin position="486"/>
        <end position="536"/>
    </location>
</feature>
<feature type="region of interest" description="Disordered" evidence="1">
    <location>
        <begin position="1192"/>
        <end position="1286"/>
    </location>
</feature>
<feature type="region of interest" description="Disordered" evidence="1">
    <location>
        <begin position="264"/>
        <end position="289"/>
    </location>
</feature>
<dbReference type="Proteomes" id="UP000762676">
    <property type="component" value="Unassembled WGS sequence"/>
</dbReference>
<proteinExistence type="predicted"/>
<evidence type="ECO:0000313" key="2">
    <source>
        <dbReference type="EMBL" id="GFS05931.1"/>
    </source>
</evidence>